<name>A0A8D8XI29_9HEMI</name>
<feature type="region of interest" description="Disordered" evidence="1">
    <location>
        <begin position="126"/>
        <end position="178"/>
    </location>
</feature>
<feature type="compositionally biased region" description="Basic and acidic residues" evidence="1">
    <location>
        <begin position="8"/>
        <end position="18"/>
    </location>
</feature>
<evidence type="ECO:0000256" key="1">
    <source>
        <dbReference type="SAM" id="MobiDB-lite"/>
    </source>
</evidence>
<feature type="compositionally biased region" description="Basic and acidic residues" evidence="1">
    <location>
        <begin position="421"/>
        <end position="442"/>
    </location>
</feature>
<feature type="compositionally biased region" description="Basic residues" evidence="1">
    <location>
        <begin position="451"/>
        <end position="465"/>
    </location>
</feature>
<evidence type="ECO:0000313" key="2">
    <source>
        <dbReference type="EMBL" id="CAG6697877.1"/>
    </source>
</evidence>
<feature type="compositionally biased region" description="Polar residues" evidence="1">
    <location>
        <begin position="301"/>
        <end position="311"/>
    </location>
</feature>
<feature type="region of interest" description="Disordered" evidence="1">
    <location>
        <begin position="400"/>
        <end position="465"/>
    </location>
</feature>
<feature type="region of interest" description="Disordered" evidence="1">
    <location>
        <begin position="1"/>
        <end position="113"/>
    </location>
</feature>
<proteinExistence type="predicted"/>
<reference evidence="2" key="1">
    <citation type="submission" date="2021-05" db="EMBL/GenBank/DDBJ databases">
        <authorList>
            <person name="Alioto T."/>
            <person name="Alioto T."/>
            <person name="Gomez Garrido J."/>
        </authorList>
    </citation>
    <scope>NUCLEOTIDE SEQUENCE</scope>
</reference>
<dbReference type="EMBL" id="HBUF01335185">
    <property type="protein sequence ID" value="CAG6697877.1"/>
    <property type="molecule type" value="Transcribed_RNA"/>
</dbReference>
<organism evidence="2">
    <name type="scientific">Cacopsylla melanoneura</name>
    <dbReference type="NCBI Taxonomy" id="428564"/>
    <lineage>
        <taxon>Eukaryota</taxon>
        <taxon>Metazoa</taxon>
        <taxon>Ecdysozoa</taxon>
        <taxon>Arthropoda</taxon>
        <taxon>Hexapoda</taxon>
        <taxon>Insecta</taxon>
        <taxon>Pterygota</taxon>
        <taxon>Neoptera</taxon>
        <taxon>Paraneoptera</taxon>
        <taxon>Hemiptera</taxon>
        <taxon>Sternorrhyncha</taxon>
        <taxon>Psylloidea</taxon>
        <taxon>Psyllidae</taxon>
        <taxon>Psyllinae</taxon>
        <taxon>Cacopsylla</taxon>
    </lineage>
</organism>
<feature type="compositionally biased region" description="Basic and acidic residues" evidence="1">
    <location>
        <begin position="86"/>
        <end position="113"/>
    </location>
</feature>
<dbReference type="AlphaFoldDB" id="A0A8D8XI29"/>
<feature type="compositionally biased region" description="Basic and acidic residues" evidence="1">
    <location>
        <begin position="34"/>
        <end position="47"/>
    </location>
</feature>
<accession>A0A8D8XI29</accession>
<feature type="compositionally biased region" description="Basic and acidic residues" evidence="1">
    <location>
        <begin position="62"/>
        <end position="74"/>
    </location>
</feature>
<feature type="compositionally biased region" description="Basic and acidic residues" evidence="1">
    <location>
        <begin position="128"/>
        <end position="146"/>
    </location>
</feature>
<sequence length="465" mass="50611">MPGLQQRGEGRTGGLERVKKGRPKKFGNTTKIQKPSERKAREGEKGGKAGLGRGRGRPRKIRSGDKLNLGEKKQGIKGRRGNKGRGNIDRGDIEGNCGDLKEETNIGETENIKDNSVEAVEGIVIGGKIEHPDEENNKSSDLKTETDSNTQAGEAGGKELLTSPPKMKTNRGLEESGDEVIITSQEIDTVETVDSLGNKDTIGNVLDTDIRIEEKKTEVLGTSGVVTPTTQAVTSTTLVVTPTTQVVNPTTQVVTPTSQVVTPTTQVVTPTTRVPSRVIIVRERSQRIINRGSRGEAMLKGSNSETSTKTADNIPPPHKGKKSKSVTKTSALESVETAKVTTQETPTKVVETFKETKLGFSEKTTEKDVETLLVETKTETVSEPDSTIVEETKEMMEETNLEIEGTDEKNIELAGTSVGEMSRDETKIEVENEVKVEKREETEGGGLRGEQRRRLRKSRTPVKKT</sequence>
<feature type="region of interest" description="Disordered" evidence="1">
    <location>
        <begin position="294"/>
        <end position="339"/>
    </location>
</feature>
<protein>
    <submittedName>
        <fullName evidence="2">Uncharacterized protein</fullName>
    </submittedName>
</protein>